<feature type="domain" description="4Fe-4S ferredoxin-type" evidence="9">
    <location>
        <begin position="1"/>
        <end position="29"/>
    </location>
</feature>
<evidence type="ECO:0000256" key="4">
    <source>
        <dbReference type="ARBA" id="ARBA00022982"/>
    </source>
</evidence>
<name>A0A846XPM8_9NOCA</name>
<reference evidence="10 11" key="1">
    <citation type="submission" date="2020-04" db="EMBL/GenBank/DDBJ databases">
        <title>MicrobeNet Type strains.</title>
        <authorList>
            <person name="Nicholson A.C."/>
        </authorList>
    </citation>
    <scope>NUCLEOTIDE SEQUENCE [LARGE SCALE GENOMIC DNA]</scope>
    <source>
        <strain evidence="10 11">JCM 12354</strain>
    </source>
</reference>
<dbReference type="RefSeq" id="WP_067869583.1">
    <property type="nucleotide sequence ID" value="NZ_JAAXOP010000001.1"/>
</dbReference>
<dbReference type="PANTHER" id="PTHR36923">
    <property type="entry name" value="FERREDOXIN"/>
    <property type="match status" value="1"/>
</dbReference>
<protein>
    <recommendedName>
        <fullName evidence="8">Ferredoxin</fullName>
    </recommendedName>
</protein>
<evidence type="ECO:0000256" key="5">
    <source>
        <dbReference type="ARBA" id="ARBA00023004"/>
    </source>
</evidence>
<sequence>MRVSVDSDRCAGHGVCVAFCPEVFELTDHGYARAHAAAVPAAHERAAAEAISACPEGAISQE</sequence>
<dbReference type="PANTHER" id="PTHR36923:SF3">
    <property type="entry name" value="FERREDOXIN"/>
    <property type="match status" value="1"/>
</dbReference>
<comment type="function">
    <text evidence="8">Ferredoxins are iron-sulfur proteins that transfer electrons in a wide variety of metabolic reactions.</text>
</comment>
<dbReference type="PRINTS" id="PR00352">
    <property type="entry name" value="3FE4SFRDOXIN"/>
</dbReference>
<evidence type="ECO:0000256" key="8">
    <source>
        <dbReference type="RuleBase" id="RU368020"/>
    </source>
</evidence>
<dbReference type="GO" id="GO:0009055">
    <property type="term" value="F:electron transfer activity"/>
    <property type="evidence" value="ECO:0007669"/>
    <property type="project" value="UniProtKB-UniRule"/>
</dbReference>
<dbReference type="GO" id="GO:0051538">
    <property type="term" value="F:3 iron, 4 sulfur cluster binding"/>
    <property type="evidence" value="ECO:0007669"/>
    <property type="project" value="UniProtKB-KW"/>
</dbReference>
<comment type="caution">
    <text evidence="10">The sequence shown here is derived from an EMBL/GenBank/DDBJ whole genome shotgun (WGS) entry which is preliminary data.</text>
</comment>
<accession>A0A846XPM8</accession>
<dbReference type="InterPro" id="IPR017896">
    <property type="entry name" value="4Fe4S_Fe-S-bd"/>
</dbReference>
<evidence type="ECO:0000256" key="7">
    <source>
        <dbReference type="ARBA" id="ARBA00023291"/>
    </source>
</evidence>
<dbReference type="Gene3D" id="3.30.70.20">
    <property type="match status" value="1"/>
</dbReference>
<keyword evidence="4 8" id="KW-0249">Electron transport</keyword>
<proteinExistence type="predicted"/>
<dbReference type="GO" id="GO:0005506">
    <property type="term" value="F:iron ion binding"/>
    <property type="evidence" value="ECO:0007669"/>
    <property type="project" value="UniProtKB-UniRule"/>
</dbReference>
<dbReference type="Pfam" id="PF13459">
    <property type="entry name" value="Fer4_15"/>
    <property type="match status" value="1"/>
</dbReference>
<dbReference type="SUPFAM" id="SSF54862">
    <property type="entry name" value="4Fe-4S ferredoxins"/>
    <property type="match status" value="1"/>
</dbReference>
<dbReference type="InterPro" id="IPR051269">
    <property type="entry name" value="Fe-S_cluster_ET"/>
</dbReference>
<keyword evidence="7" id="KW-0003">3Fe-4S</keyword>
<dbReference type="Proteomes" id="UP000565711">
    <property type="component" value="Unassembled WGS sequence"/>
</dbReference>
<keyword evidence="3 8" id="KW-0479">Metal-binding</keyword>
<evidence type="ECO:0000256" key="6">
    <source>
        <dbReference type="ARBA" id="ARBA00023014"/>
    </source>
</evidence>
<gene>
    <name evidence="10" type="ORF">HGA08_02100</name>
</gene>
<keyword evidence="5 8" id="KW-0408">Iron</keyword>
<comment type="cofactor">
    <cofactor evidence="1">
        <name>[3Fe-4S] cluster</name>
        <dbReference type="ChEBI" id="CHEBI:21137"/>
    </cofactor>
</comment>
<evidence type="ECO:0000256" key="2">
    <source>
        <dbReference type="ARBA" id="ARBA00022448"/>
    </source>
</evidence>
<dbReference type="EMBL" id="JAAXOP010000001">
    <property type="protein sequence ID" value="NKY49003.1"/>
    <property type="molecule type" value="Genomic_DNA"/>
</dbReference>
<evidence type="ECO:0000256" key="3">
    <source>
        <dbReference type="ARBA" id="ARBA00022723"/>
    </source>
</evidence>
<keyword evidence="11" id="KW-1185">Reference proteome</keyword>
<keyword evidence="2 8" id="KW-0813">Transport</keyword>
<evidence type="ECO:0000256" key="1">
    <source>
        <dbReference type="ARBA" id="ARBA00001927"/>
    </source>
</evidence>
<dbReference type="InterPro" id="IPR001080">
    <property type="entry name" value="3Fe4S_ferredoxin"/>
</dbReference>
<dbReference type="AlphaFoldDB" id="A0A846XPM8"/>
<evidence type="ECO:0000313" key="11">
    <source>
        <dbReference type="Proteomes" id="UP000565711"/>
    </source>
</evidence>
<organism evidence="10 11">
    <name type="scientific">Nocardia vermiculata</name>
    <dbReference type="NCBI Taxonomy" id="257274"/>
    <lineage>
        <taxon>Bacteria</taxon>
        <taxon>Bacillati</taxon>
        <taxon>Actinomycetota</taxon>
        <taxon>Actinomycetes</taxon>
        <taxon>Mycobacteriales</taxon>
        <taxon>Nocardiaceae</taxon>
        <taxon>Nocardia</taxon>
    </lineage>
</organism>
<evidence type="ECO:0000259" key="9">
    <source>
        <dbReference type="PROSITE" id="PS51379"/>
    </source>
</evidence>
<dbReference type="PROSITE" id="PS51379">
    <property type="entry name" value="4FE4S_FER_2"/>
    <property type="match status" value="1"/>
</dbReference>
<evidence type="ECO:0000313" key="10">
    <source>
        <dbReference type="EMBL" id="NKY49003.1"/>
    </source>
</evidence>
<keyword evidence="6 8" id="KW-0411">Iron-sulfur</keyword>